<evidence type="ECO:0008006" key="5">
    <source>
        <dbReference type="Google" id="ProtNLM"/>
    </source>
</evidence>
<keyword evidence="2" id="KW-0732">Signal</keyword>
<feature type="region of interest" description="Disordered" evidence="1">
    <location>
        <begin position="40"/>
        <end position="71"/>
    </location>
</feature>
<evidence type="ECO:0000313" key="4">
    <source>
        <dbReference type="Proteomes" id="UP001595765"/>
    </source>
</evidence>
<dbReference type="RefSeq" id="WP_386429048.1">
    <property type="nucleotide sequence ID" value="NZ_JBHSBB010000009.1"/>
</dbReference>
<evidence type="ECO:0000313" key="3">
    <source>
        <dbReference type="EMBL" id="MFC4032261.1"/>
    </source>
</evidence>
<accession>A0ABV8HN07</accession>
<organism evidence="3 4">
    <name type="scientific">Streptomyces polygonati</name>
    <dbReference type="NCBI Taxonomy" id="1617087"/>
    <lineage>
        <taxon>Bacteria</taxon>
        <taxon>Bacillati</taxon>
        <taxon>Actinomycetota</taxon>
        <taxon>Actinomycetes</taxon>
        <taxon>Kitasatosporales</taxon>
        <taxon>Streptomycetaceae</taxon>
        <taxon>Streptomyces</taxon>
    </lineage>
</organism>
<proteinExistence type="predicted"/>
<evidence type="ECO:0000256" key="1">
    <source>
        <dbReference type="SAM" id="MobiDB-lite"/>
    </source>
</evidence>
<sequence>MARRPTIHPGPSGAVGRRTLLTGAVAWCAATGCSNAATTGTKAPAADGTPAASGSPGPSSSSSPAVSTPPSGGALPAPVFWLPGPGEIQPAAKLAAVRLVEAFGTWRTGQGGARRAAARAAALGLPAGLATRLAAGTGSLTPAADAAVVRVIDAQYGGILPDSASVLVVCDQATMTGGTVRHGGTTVDVRLTRTSAGWGVTALHPAAPGPAVSLGTAARAVLTDSRIQLPPDAAADIRSGAVHSSVLRAMTHLAGTYRISVSVVRSGHPLDVFGTTRPSDHPRGRAFDVWRINGRPVVDPATSRALITAFMRAAAAAGSYNVGGPVQLSGGATPNQFFSDDTHHDHVHIGFTG</sequence>
<dbReference type="PROSITE" id="PS51257">
    <property type="entry name" value="PROKAR_LIPOPROTEIN"/>
    <property type="match status" value="1"/>
</dbReference>
<evidence type="ECO:0000256" key="2">
    <source>
        <dbReference type="SAM" id="SignalP"/>
    </source>
</evidence>
<feature type="chain" id="PRO_5045573574" description="Lipoprotein" evidence="2">
    <location>
        <begin position="37"/>
        <end position="353"/>
    </location>
</feature>
<feature type="signal peptide" evidence="2">
    <location>
        <begin position="1"/>
        <end position="36"/>
    </location>
</feature>
<reference evidence="4" key="1">
    <citation type="journal article" date="2019" name="Int. J. Syst. Evol. Microbiol.">
        <title>The Global Catalogue of Microorganisms (GCM) 10K type strain sequencing project: providing services to taxonomists for standard genome sequencing and annotation.</title>
        <authorList>
            <consortium name="The Broad Institute Genomics Platform"/>
            <consortium name="The Broad Institute Genome Sequencing Center for Infectious Disease"/>
            <person name="Wu L."/>
            <person name="Ma J."/>
        </authorList>
    </citation>
    <scope>NUCLEOTIDE SEQUENCE [LARGE SCALE GENOMIC DNA]</scope>
    <source>
        <strain evidence="4">CGMCC 4.7237</strain>
    </source>
</reference>
<gene>
    <name evidence="3" type="ORF">ACFO3J_12305</name>
</gene>
<keyword evidence="4" id="KW-1185">Reference proteome</keyword>
<name>A0ABV8HN07_9ACTN</name>
<dbReference type="Proteomes" id="UP001595765">
    <property type="component" value="Unassembled WGS sequence"/>
</dbReference>
<dbReference type="EMBL" id="JBHSBB010000009">
    <property type="protein sequence ID" value="MFC4032261.1"/>
    <property type="molecule type" value="Genomic_DNA"/>
</dbReference>
<protein>
    <recommendedName>
        <fullName evidence="5">Lipoprotein</fullName>
    </recommendedName>
</protein>
<dbReference type="InterPro" id="IPR006311">
    <property type="entry name" value="TAT_signal"/>
</dbReference>
<comment type="caution">
    <text evidence="3">The sequence shown here is derived from an EMBL/GenBank/DDBJ whole genome shotgun (WGS) entry which is preliminary data.</text>
</comment>
<dbReference type="PROSITE" id="PS51318">
    <property type="entry name" value="TAT"/>
    <property type="match status" value="1"/>
</dbReference>